<comment type="caution">
    <text evidence="2">The sequence shown here is derived from an EMBL/GenBank/DDBJ whole genome shotgun (WGS) entry which is preliminary data.</text>
</comment>
<proteinExistence type="predicted"/>
<reference evidence="2" key="1">
    <citation type="journal article" date="2023" name="bioRxiv">
        <title>Improved chromosome-level genome assembly for marigold (Tagetes erecta).</title>
        <authorList>
            <person name="Jiang F."/>
            <person name="Yuan L."/>
            <person name="Wang S."/>
            <person name="Wang H."/>
            <person name="Xu D."/>
            <person name="Wang A."/>
            <person name="Fan W."/>
        </authorList>
    </citation>
    <scope>NUCLEOTIDE SEQUENCE</scope>
    <source>
        <strain evidence="2">WSJ</strain>
        <tissue evidence="2">Leaf</tissue>
    </source>
</reference>
<gene>
    <name evidence="2" type="ORF">QVD17_16842</name>
</gene>
<dbReference type="Proteomes" id="UP001229421">
    <property type="component" value="Unassembled WGS sequence"/>
</dbReference>
<evidence type="ECO:0000313" key="2">
    <source>
        <dbReference type="EMBL" id="KAK1428018.1"/>
    </source>
</evidence>
<protein>
    <submittedName>
        <fullName evidence="2">Uncharacterized protein</fullName>
    </submittedName>
</protein>
<name>A0AAD8KUT9_TARER</name>
<evidence type="ECO:0000313" key="3">
    <source>
        <dbReference type="Proteomes" id="UP001229421"/>
    </source>
</evidence>
<feature type="region of interest" description="Disordered" evidence="1">
    <location>
        <begin position="28"/>
        <end position="66"/>
    </location>
</feature>
<sequence length="66" mass="6992">MYIVDQAYFSNTDSSLPVIYPSLGSLPNATNPPSNGCKFDKQLSTSPPPPSSPSYPPPHTPPPPPP</sequence>
<evidence type="ECO:0000256" key="1">
    <source>
        <dbReference type="SAM" id="MobiDB-lite"/>
    </source>
</evidence>
<accession>A0AAD8KUT9</accession>
<keyword evidence="3" id="KW-1185">Reference proteome</keyword>
<dbReference type="EMBL" id="JAUHHV010000004">
    <property type="protein sequence ID" value="KAK1428018.1"/>
    <property type="molecule type" value="Genomic_DNA"/>
</dbReference>
<organism evidence="2 3">
    <name type="scientific">Tagetes erecta</name>
    <name type="common">African marigold</name>
    <dbReference type="NCBI Taxonomy" id="13708"/>
    <lineage>
        <taxon>Eukaryota</taxon>
        <taxon>Viridiplantae</taxon>
        <taxon>Streptophyta</taxon>
        <taxon>Embryophyta</taxon>
        <taxon>Tracheophyta</taxon>
        <taxon>Spermatophyta</taxon>
        <taxon>Magnoliopsida</taxon>
        <taxon>eudicotyledons</taxon>
        <taxon>Gunneridae</taxon>
        <taxon>Pentapetalae</taxon>
        <taxon>asterids</taxon>
        <taxon>campanulids</taxon>
        <taxon>Asterales</taxon>
        <taxon>Asteraceae</taxon>
        <taxon>Asteroideae</taxon>
        <taxon>Heliantheae alliance</taxon>
        <taxon>Tageteae</taxon>
        <taxon>Tagetes</taxon>
    </lineage>
</organism>
<dbReference type="AlphaFoldDB" id="A0AAD8KUT9"/>
<feature type="compositionally biased region" description="Pro residues" evidence="1">
    <location>
        <begin position="46"/>
        <end position="66"/>
    </location>
</feature>